<gene>
    <name evidence="1" type="ORF">A4U43_C04F28310</name>
</gene>
<dbReference type="Gramene" id="ONK73200">
    <property type="protein sequence ID" value="ONK73200"/>
    <property type="gene ID" value="A4U43_C04F28310"/>
</dbReference>
<sequence length="82" mass="9448">MAAAISFFWRVRLLFSSACSHERMKPIGLIFCLALLLFPEQRGNGYGIFEHKGLLRSEKKRVFAQIWLETDQETVEKAKCGQ</sequence>
<accession>A0A5P1F9J4</accession>
<name>A0A5P1F9J4_ASPOF</name>
<evidence type="ECO:0000313" key="1">
    <source>
        <dbReference type="EMBL" id="ONK73200.1"/>
    </source>
</evidence>
<evidence type="ECO:0000313" key="2">
    <source>
        <dbReference type="Proteomes" id="UP000243459"/>
    </source>
</evidence>
<protein>
    <submittedName>
        <fullName evidence="1">Uncharacterized protein</fullName>
    </submittedName>
</protein>
<keyword evidence="2" id="KW-1185">Reference proteome</keyword>
<dbReference type="EMBL" id="CM007384">
    <property type="protein sequence ID" value="ONK73200.1"/>
    <property type="molecule type" value="Genomic_DNA"/>
</dbReference>
<reference evidence="2" key="1">
    <citation type="journal article" date="2017" name="Nat. Commun.">
        <title>The asparagus genome sheds light on the origin and evolution of a young Y chromosome.</title>
        <authorList>
            <person name="Harkess A."/>
            <person name="Zhou J."/>
            <person name="Xu C."/>
            <person name="Bowers J.E."/>
            <person name="Van der Hulst R."/>
            <person name="Ayyampalayam S."/>
            <person name="Mercati F."/>
            <person name="Riccardi P."/>
            <person name="McKain M.R."/>
            <person name="Kakrana A."/>
            <person name="Tang H."/>
            <person name="Ray J."/>
            <person name="Groenendijk J."/>
            <person name="Arikit S."/>
            <person name="Mathioni S.M."/>
            <person name="Nakano M."/>
            <person name="Shan H."/>
            <person name="Telgmann-Rauber A."/>
            <person name="Kanno A."/>
            <person name="Yue Z."/>
            <person name="Chen H."/>
            <person name="Li W."/>
            <person name="Chen Y."/>
            <person name="Xu X."/>
            <person name="Zhang Y."/>
            <person name="Luo S."/>
            <person name="Chen H."/>
            <person name="Gao J."/>
            <person name="Mao Z."/>
            <person name="Pires J.C."/>
            <person name="Luo M."/>
            <person name="Kudrna D."/>
            <person name="Wing R.A."/>
            <person name="Meyers B.C."/>
            <person name="Yi K."/>
            <person name="Kong H."/>
            <person name="Lavrijsen P."/>
            <person name="Sunseri F."/>
            <person name="Falavigna A."/>
            <person name="Ye Y."/>
            <person name="Leebens-Mack J.H."/>
            <person name="Chen G."/>
        </authorList>
    </citation>
    <scope>NUCLEOTIDE SEQUENCE [LARGE SCALE GENOMIC DNA]</scope>
    <source>
        <strain evidence="2">cv. DH0086</strain>
    </source>
</reference>
<dbReference type="Proteomes" id="UP000243459">
    <property type="component" value="Chromosome 4"/>
</dbReference>
<organism evidence="1 2">
    <name type="scientific">Asparagus officinalis</name>
    <name type="common">Garden asparagus</name>
    <dbReference type="NCBI Taxonomy" id="4686"/>
    <lineage>
        <taxon>Eukaryota</taxon>
        <taxon>Viridiplantae</taxon>
        <taxon>Streptophyta</taxon>
        <taxon>Embryophyta</taxon>
        <taxon>Tracheophyta</taxon>
        <taxon>Spermatophyta</taxon>
        <taxon>Magnoliopsida</taxon>
        <taxon>Liliopsida</taxon>
        <taxon>Asparagales</taxon>
        <taxon>Asparagaceae</taxon>
        <taxon>Asparagoideae</taxon>
        <taxon>Asparagus</taxon>
    </lineage>
</organism>
<proteinExistence type="predicted"/>
<dbReference type="AlphaFoldDB" id="A0A5P1F9J4"/>